<keyword evidence="2" id="KW-1133">Transmembrane helix</keyword>
<feature type="domain" description="ShKT" evidence="4">
    <location>
        <begin position="347"/>
        <end position="381"/>
    </location>
</feature>
<dbReference type="GO" id="GO:0030544">
    <property type="term" value="F:Hsp70 protein binding"/>
    <property type="evidence" value="ECO:0007669"/>
    <property type="project" value="TreeGrafter"/>
</dbReference>
<dbReference type="PROSITE" id="PS50076">
    <property type="entry name" value="DNAJ_2"/>
    <property type="match status" value="1"/>
</dbReference>
<proteinExistence type="predicted"/>
<keyword evidence="2" id="KW-0812">Transmembrane</keyword>
<feature type="transmembrane region" description="Helical" evidence="2">
    <location>
        <begin position="603"/>
        <end position="621"/>
    </location>
</feature>
<dbReference type="InterPro" id="IPR036869">
    <property type="entry name" value="J_dom_sf"/>
</dbReference>
<feature type="transmembrane region" description="Helical" evidence="2">
    <location>
        <begin position="670"/>
        <end position="692"/>
    </location>
</feature>
<feature type="transmembrane region" description="Helical" evidence="2">
    <location>
        <begin position="524"/>
        <end position="543"/>
    </location>
</feature>
<dbReference type="EMBL" id="HBIX01002969">
    <property type="protein sequence ID" value="CAE0709529.1"/>
    <property type="molecule type" value="Transcribed_RNA"/>
</dbReference>
<sequence length="701" mass="80490">MDAIKKAFREKALDAHPDKNRGVDPEKANEQFIRVKKAWDLLSDQNKKRQYDDHIRHHHNDVPRTPTKERLERQARMRRKADDEARMKREAEERKTGAKIAQRDILKLSTLEQLQGMSDLFDKESQTFKKFFLCVFVADKKVESMADNDILFPYPYGHNGRDSFDWTEIMQTVKVRYNKATPLTRLFRAPIRSSPKPYIVFAKKGARLDRAEFEIYNGKYYKNNPGKNSAEFEQWVMSRLKTTISVINRYGAGGPILKVFFDHGEMLKSAGRTIPPGFQLDIPAFLSNRMIVVDGNTDNFMGNKGLLENVLHGNKRLINRIKMDTFVVNEDKQRFEVGAGYGSTSICYDLSTQCQEWVEANYCDSNSNIFHNMCAKSCGVCIESFYWNGIHYALLHMPLYKIPNILGLRTIVSLFRSIFSFFFHDVSHLWNKRRNVMFGFFFTGLLLGIQIVLLAQMFIAKDARVIRRYGASSGLISLGLLLLSTSITIGAKFWLSVTSKRQIPKILWAFQRDLQKMELLSTDLIYVLFGLGIISSLLSSLLTQRLKSHPILRQTILLVTIVLVTATMAVGTGYYLYFERGGGPSEMHRYNRWNHICRFSKNVAASIIISGNLFGALLVGIGKYAKQLMQPWYLVLSIANIGLWSGLLCLAFYLDRFFYEDLKHTLEMRMSAAIPCLVFGMIWGFSGAYFICTHRIKAKVD</sequence>
<dbReference type="InterPro" id="IPR003582">
    <property type="entry name" value="ShKT_dom"/>
</dbReference>
<keyword evidence="2" id="KW-0472">Membrane</keyword>
<dbReference type="Pfam" id="PF00226">
    <property type="entry name" value="DnaJ"/>
    <property type="match status" value="1"/>
</dbReference>
<organism evidence="5">
    <name type="scientific">Pseudo-nitzschia australis</name>
    <dbReference type="NCBI Taxonomy" id="44445"/>
    <lineage>
        <taxon>Eukaryota</taxon>
        <taxon>Sar</taxon>
        <taxon>Stramenopiles</taxon>
        <taxon>Ochrophyta</taxon>
        <taxon>Bacillariophyta</taxon>
        <taxon>Bacillariophyceae</taxon>
        <taxon>Bacillariophycidae</taxon>
        <taxon>Bacillariales</taxon>
        <taxon>Bacillariaceae</taxon>
        <taxon>Pseudo-nitzschia</taxon>
    </lineage>
</organism>
<feature type="transmembrane region" description="Helical" evidence="2">
    <location>
        <begin position="633"/>
        <end position="654"/>
    </location>
</feature>
<feature type="transmembrane region" description="Helical" evidence="2">
    <location>
        <begin position="471"/>
        <end position="495"/>
    </location>
</feature>
<dbReference type="InterPro" id="IPR051100">
    <property type="entry name" value="DnaJ_subfamily_B/C"/>
</dbReference>
<evidence type="ECO:0000256" key="2">
    <source>
        <dbReference type="SAM" id="Phobius"/>
    </source>
</evidence>
<dbReference type="InterPro" id="IPR001623">
    <property type="entry name" value="DnaJ_domain"/>
</dbReference>
<gene>
    <name evidence="5" type="ORF">PAUS00366_LOCUS2249</name>
</gene>
<dbReference type="SUPFAM" id="SSF46565">
    <property type="entry name" value="Chaperone J-domain"/>
    <property type="match status" value="1"/>
</dbReference>
<dbReference type="SMART" id="SM00254">
    <property type="entry name" value="ShKT"/>
    <property type="match status" value="1"/>
</dbReference>
<dbReference type="GO" id="GO:0005789">
    <property type="term" value="C:endoplasmic reticulum membrane"/>
    <property type="evidence" value="ECO:0007669"/>
    <property type="project" value="TreeGrafter"/>
</dbReference>
<dbReference type="GO" id="GO:0071218">
    <property type="term" value="P:cellular response to misfolded protein"/>
    <property type="evidence" value="ECO:0007669"/>
    <property type="project" value="TreeGrafter"/>
</dbReference>
<reference evidence="5" key="1">
    <citation type="submission" date="2021-01" db="EMBL/GenBank/DDBJ databases">
        <authorList>
            <person name="Corre E."/>
            <person name="Pelletier E."/>
            <person name="Niang G."/>
            <person name="Scheremetjew M."/>
            <person name="Finn R."/>
            <person name="Kale V."/>
            <person name="Holt S."/>
            <person name="Cochrane G."/>
            <person name="Meng A."/>
            <person name="Brown T."/>
            <person name="Cohen L."/>
        </authorList>
    </citation>
    <scope>NUCLEOTIDE SEQUENCE</scope>
    <source>
        <strain evidence="5">10249 10 AB</strain>
    </source>
</reference>
<dbReference type="PANTHER" id="PTHR43908">
    <property type="entry name" value="AT29763P-RELATED"/>
    <property type="match status" value="1"/>
</dbReference>
<feature type="transmembrane region" description="Helical" evidence="2">
    <location>
        <begin position="436"/>
        <end position="459"/>
    </location>
</feature>
<dbReference type="SMART" id="SM00271">
    <property type="entry name" value="DnaJ"/>
    <property type="match status" value="1"/>
</dbReference>
<dbReference type="PROSITE" id="PS00636">
    <property type="entry name" value="DNAJ_1"/>
    <property type="match status" value="1"/>
</dbReference>
<name>A0A7S4AB29_9STRA</name>
<evidence type="ECO:0000259" key="3">
    <source>
        <dbReference type="PROSITE" id="PS50076"/>
    </source>
</evidence>
<dbReference type="Gene3D" id="1.10.287.110">
    <property type="entry name" value="DnaJ domain"/>
    <property type="match status" value="1"/>
</dbReference>
<evidence type="ECO:0000256" key="1">
    <source>
        <dbReference type="SAM" id="MobiDB-lite"/>
    </source>
</evidence>
<evidence type="ECO:0008006" key="6">
    <source>
        <dbReference type="Google" id="ProtNLM"/>
    </source>
</evidence>
<dbReference type="PROSITE" id="PS51670">
    <property type="entry name" value="SHKT"/>
    <property type="match status" value="1"/>
</dbReference>
<dbReference type="Pfam" id="PF01549">
    <property type="entry name" value="ShK"/>
    <property type="match status" value="1"/>
</dbReference>
<evidence type="ECO:0000259" key="4">
    <source>
        <dbReference type="PROSITE" id="PS51670"/>
    </source>
</evidence>
<dbReference type="AlphaFoldDB" id="A0A7S4AB29"/>
<dbReference type="InterPro" id="IPR018253">
    <property type="entry name" value="DnaJ_domain_CS"/>
</dbReference>
<protein>
    <recommendedName>
        <fullName evidence="6">J domain-containing protein</fullName>
    </recommendedName>
</protein>
<feature type="region of interest" description="Disordered" evidence="1">
    <location>
        <begin position="55"/>
        <end position="96"/>
    </location>
</feature>
<dbReference type="Gene3D" id="1.10.10.1940">
    <property type="match status" value="1"/>
</dbReference>
<feature type="region of interest" description="Disordered" evidence="1">
    <location>
        <begin position="1"/>
        <end position="25"/>
    </location>
</feature>
<dbReference type="CDD" id="cd06257">
    <property type="entry name" value="DnaJ"/>
    <property type="match status" value="1"/>
</dbReference>
<feature type="transmembrane region" description="Helical" evidence="2">
    <location>
        <begin position="555"/>
        <end position="577"/>
    </location>
</feature>
<accession>A0A7S4AB29</accession>
<feature type="domain" description="J" evidence="3">
    <location>
        <begin position="1"/>
        <end position="55"/>
    </location>
</feature>
<evidence type="ECO:0000313" key="5">
    <source>
        <dbReference type="EMBL" id="CAE0709529.1"/>
    </source>
</evidence>
<dbReference type="PANTHER" id="PTHR43908:SF3">
    <property type="entry name" value="AT29763P-RELATED"/>
    <property type="match status" value="1"/>
</dbReference>